<gene>
    <name evidence="1" type="ORF">FKG94_06180</name>
</gene>
<dbReference type="EMBL" id="VHSG01000006">
    <property type="protein sequence ID" value="TQV84242.1"/>
    <property type="molecule type" value="Genomic_DNA"/>
</dbReference>
<proteinExistence type="predicted"/>
<evidence type="ECO:0000313" key="2">
    <source>
        <dbReference type="Proteomes" id="UP000319732"/>
    </source>
</evidence>
<evidence type="ECO:0000313" key="1">
    <source>
        <dbReference type="EMBL" id="TQV84242.1"/>
    </source>
</evidence>
<dbReference type="Proteomes" id="UP000319732">
    <property type="component" value="Unassembled WGS sequence"/>
</dbReference>
<keyword evidence="2" id="KW-1185">Reference proteome</keyword>
<organism evidence="1 2">
    <name type="scientific">Exilibacterium tricleocarpae</name>
    <dbReference type="NCBI Taxonomy" id="2591008"/>
    <lineage>
        <taxon>Bacteria</taxon>
        <taxon>Pseudomonadati</taxon>
        <taxon>Pseudomonadota</taxon>
        <taxon>Gammaproteobacteria</taxon>
        <taxon>Cellvibrionales</taxon>
        <taxon>Cellvibrionaceae</taxon>
        <taxon>Exilibacterium</taxon>
    </lineage>
</organism>
<dbReference type="RefSeq" id="WP_142903322.1">
    <property type="nucleotide sequence ID" value="NZ_ML660089.1"/>
</dbReference>
<dbReference type="AlphaFoldDB" id="A0A545U444"/>
<sequence length="82" mass="8867">MQSLLTNKTASITEFRDPSKVIDSAGGEPVAVLNRNRVVGYFVPVEAVEKLSFESTGAGEAKATIKKRKPAIASVLKYLEDK</sequence>
<reference evidence="1 2" key="1">
    <citation type="submission" date="2019-06" db="EMBL/GenBank/DDBJ databases">
        <title>Whole genome sequence for Cellvibrionaceae sp. R142.</title>
        <authorList>
            <person name="Wang G."/>
        </authorList>
    </citation>
    <scope>NUCLEOTIDE SEQUENCE [LARGE SCALE GENOMIC DNA]</scope>
    <source>
        <strain evidence="1 2">R142</strain>
    </source>
</reference>
<comment type="caution">
    <text evidence="1">The sequence shown here is derived from an EMBL/GenBank/DDBJ whole genome shotgun (WGS) entry which is preliminary data.</text>
</comment>
<protein>
    <submittedName>
        <fullName evidence="1">Prevent-host-death family protein</fullName>
    </submittedName>
</protein>
<name>A0A545U444_9GAMM</name>
<dbReference type="OrthoDB" id="5297687at2"/>
<accession>A0A545U444</accession>